<evidence type="ECO:0000256" key="2">
    <source>
        <dbReference type="SAM" id="MobiDB-lite"/>
    </source>
</evidence>
<evidence type="ECO:0000313" key="4">
    <source>
        <dbReference type="EMBL" id="ORY53852.1"/>
    </source>
</evidence>
<dbReference type="InterPro" id="IPR036236">
    <property type="entry name" value="Znf_C2H2_sf"/>
</dbReference>
<feature type="domain" description="C2H2-type" evidence="3">
    <location>
        <begin position="293"/>
        <end position="321"/>
    </location>
</feature>
<dbReference type="AlphaFoldDB" id="A0A1Y2D3J3"/>
<keyword evidence="1" id="KW-0479">Metal-binding</keyword>
<dbReference type="STRING" id="329046.A0A1Y2D3J3"/>
<evidence type="ECO:0000259" key="3">
    <source>
        <dbReference type="PROSITE" id="PS50157"/>
    </source>
</evidence>
<dbReference type="Proteomes" id="UP000193642">
    <property type="component" value="Unassembled WGS sequence"/>
</dbReference>
<dbReference type="InterPro" id="IPR013087">
    <property type="entry name" value="Znf_C2H2_type"/>
</dbReference>
<comment type="caution">
    <text evidence="4">The sequence shown here is derived from an EMBL/GenBank/DDBJ whole genome shotgun (WGS) entry which is preliminary data.</text>
</comment>
<evidence type="ECO:0000313" key="5">
    <source>
        <dbReference type="Proteomes" id="UP000193642"/>
    </source>
</evidence>
<gene>
    <name evidence="4" type="ORF">BCR33DRAFT_711194</name>
</gene>
<dbReference type="GO" id="GO:0008270">
    <property type="term" value="F:zinc ion binding"/>
    <property type="evidence" value="ECO:0007669"/>
    <property type="project" value="UniProtKB-KW"/>
</dbReference>
<keyword evidence="1" id="KW-0863">Zinc-finger</keyword>
<proteinExistence type="predicted"/>
<reference evidence="4 5" key="1">
    <citation type="submission" date="2016-07" db="EMBL/GenBank/DDBJ databases">
        <title>Pervasive Adenine N6-methylation of Active Genes in Fungi.</title>
        <authorList>
            <consortium name="DOE Joint Genome Institute"/>
            <person name="Mondo S.J."/>
            <person name="Dannebaum R.O."/>
            <person name="Kuo R.C."/>
            <person name="Labutti K."/>
            <person name="Haridas S."/>
            <person name="Kuo A."/>
            <person name="Salamov A."/>
            <person name="Ahrendt S.R."/>
            <person name="Lipzen A."/>
            <person name="Sullivan W."/>
            <person name="Andreopoulos W.B."/>
            <person name="Clum A."/>
            <person name="Lindquist E."/>
            <person name="Daum C."/>
            <person name="Ramamoorthy G.K."/>
            <person name="Gryganskyi A."/>
            <person name="Culley D."/>
            <person name="Magnuson J.K."/>
            <person name="James T.Y."/>
            <person name="O'Malley M.A."/>
            <person name="Stajich J.E."/>
            <person name="Spatafora J.W."/>
            <person name="Visel A."/>
            <person name="Grigoriev I.V."/>
        </authorList>
    </citation>
    <scope>NUCLEOTIDE SEQUENCE [LARGE SCALE GENOMIC DNA]</scope>
    <source>
        <strain evidence="4 5">JEL800</strain>
    </source>
</reference>
<dbReference type="EMBL" id="MCGO01000001">
    <property type="protein sequence ID" value="ORY53852.1"/>
    <property type="molecule type" value="Genomic_DNA"/>
</dbReference>
<name>A0A1Y2D3J3_9FUNG</name>
<organism evidence="4 5">
    <name type="scientific">Rhizoclosmatium globosum</name>
    <dbReference type="NCBI Taxonomy" id="329046"/>
    <lineage>
        <taxon>Eukaryota</taxon>
        <taxon>Fungi</taxon>
        <taxon>Fungi incertae sedis</taxon>
        <taxon>Chytridiomycota</taxon>
        <taxon>Chytridiomycota incertae sedis</taxon>
        <taxon>Chytridiomycetes</taxon>
        <taxon>Chytridiales</taxon>
        <taxon>Chytriomycetaceae</taxon>
        <taxon>Rhizoclosmatium</taxon>
    </lineage>
</organism>
<accession>A0A1Y2D3J3</accession>
<feature type="region of interest" description="Disordered" evidence="2">
    <location>
        <begin position="58"/>
        <end position="79"/>
    </location>
</feature>
<dbReference type="PROSITE" id="PS00028">
    <property type="entry name" value="ZINC_FINGER_C2H2_1"/>
    <property type="match status" value="1"/>
</dbReference>
<evidence type="ECO:0000256" key="1">
    <source>
        <dbReference type="PROSITE-ProRule" id="PRU00042"/>
    </source>
</evidence>
<dbReference type="Gene3D" id="3.30.160.60">
    <property type="entry name" value="Classic Zinc Finger"/>
    <property type="match status" value="1"/>
</dbReference>
<dbReference type="PROSITE" id="PS50157">
    <property type="entry name" value="ZINC_FINGER_C2H2_2"/>
    <property type="match status" value="2"/>
</dbReference>
<keyword evidence="5" id="KW-1185">Reference proteome</keyword>
<dbReference type="OrthoDB" id="8922241at2759"/>
<dbReference type="SMART" id="SM00355">
    <property type="entry name" value="ZnF_C2H2"/>
    <property type="match status" value="2"/>
</dbReference>
<sequence length="355" mass="38956">MSPQPRFNGYLQDQRQYQSYPFRMMPTSCPPQMQLGSQTLNQLPAQQFSQYQLQSHNGGSMLATSRGSHNGSSTPMTVQHSPTAAVASSILVSPYSQLYQTATSLLSSHPSLALQNMIVPSPQGASKFAPQQPQVLVIMVPSGPPQGPSQEFRRAIHQSSSHPTSGALPSLHNQLASHQFQYQQIEQATSNIRRHSMQNNISYSSPLVPQTVISASSPLLSQVFQRHQSLVHPLHFSPLPLSPSIDTPTSTIAPALAQAPQLSPAKLPISPTPRVAPYPVAKPAEVQTATMIFECKVCNVTFGRKHDLQRHFLSAHPKTMEEAMANECHLCGKVFSRPDALRRHVKVKCLRGRTE</sequence>
<dbReference type="Pfam" id="PF00096">
    <property type="entry name" value="zf-C2H2"/>
    <property type="match status" value="2"/>
</dbReference>
<protein>
    <recommendedName>
        <fullName evidence="3">C2H2-type domain-containing protein</fullName>
    </recommendedName>
</protein>
<keyword evidence="1" id="KW-0862">Zinc</keyword>
<dbReference type="SUPFAM" id="SSF57667">
    <property type="entry name" value="beta-beta-alpha zinc fingers"/>
    <property type="match status" value="1"/>
</dbReference>
<feature type="domain" description="C2H2-type" evidence="3">
    <location>
        <begin position="326"/>
        <end position="347"/>
    </location>
</feature>